<keyword evidence="1" id="KW-0472">Membrane</keyword>
<comment type="caution">
    <text evidence="3">The sequence shown here is derived from an EMBL/GenBank/DDBJ whole genome shotgun (WGS) entry which is preliminary data.</text>
</comment>
<evidence type="ECO:0000259" key="2">
    <source>
        <dbReference type="Pfam" id="PF14020"/>
    </source>
</evidence>
<feature type="domain" description="DUF4236" evidence="2">
    <location>
        <begin position="7"/>
        <end position="52"/>
    </location>
</feature>
<feature type="transmembrane region" description="Helical" evidence="1">
    <location>
        <begin position="125"/>
        <end position="142"/>
    </location>
</feature>
<keyword evidence="4" id="KW-1185">Reference proteome</keyword>
<name>A0ABS1MIJ5_9NOCA</name>
<gene>
    <name evidence="3" type="ORF">JK358_32110</name>
</gene>
<dbReference type="Pfam" id="PF14020">
    <property type="entry name" value="DUF4236"/>
    <property type="match status" value="1"/>
</dbReference>
<protein>
    <submittedName>
        <fullName evidence="3">DUF4236 domain-containing protein</fullName>
    </submittedName>
</protein>
<organism evidence="3 4">
    <name type="scientific">Nocardia acididurans</name>
    <dbReference type="NCBI Taxonomy" id="2802282"/>
    <lineage>
        <taxon>Bacteria</taxon>
        <taxon>Bacillati</taxon>
        <taxon>Actinomycetota</taxon>
        <taxon>Actinomycetes</taxon>
        <taxon>Mycobacteriales</taxon>
        <taxon>Nocardiaceae</taxon>
        <taxon>Nocardia</taxon>
    </lineage>
</organism>
<feature type="transmembrane region" description="Helical" evidence="1">
    <location>
        <begin position="98"/>
        <end position="119"/>
    </location>
</feature>
<keyword evidence="1" id="KW-1133">Transmembrane helix</keyword>
<dbReference type="EMBL" id="JAERRJ010000014">
    <property type="protein sequence ID" value="MBL1079058.1"/>
    <property type="molecule type" value="Genomic_DNA"/>
</dbReference>
<dbReference type="InterPro" id="IPR025330">
    <property type="entry name" value="DUF4236"/>
</dbReference>
<reference evidence="3 4" key="1">
    <citation type="submission" date="2021-01" db="EMBL/GenBank/DDBJ databases">
        <title>WGS of actinomycetes isolated from Thailand.</title>
        <authorList>
            <person name="Thawai C."/>
        </authorList>
    </citation>
    <scope>NUCLEOTIDE SEQUENCE [LARGE SCALE GENOMIC DNA]</scope>
    <source>
        <strain evidence="3 4">LPG 2</strain>
    </source>
</reference>
<keyword evidence="1" id="KW-0812">Transmembrane</keyword>
<sequence length="150" mass="15964">MVRMHRRFGPVRITVSKTGVGYSVGGGPLRVTKRADGRVQRTVRIPGTGIHDTRVIGGHRAARPHQPVLTPSHPYSPALPLHRAAPVHRTQPTRPTTGSGGVILLVLLTGICWVTAAALAKHGTVLLTPPLVIAGVGALYFAKVCHAQRH</sequence>
<dbReference type="Proteomes" id="UP000602198">
    <property type="component" value="Unassembled WGS sequence"/>
</dbReference>
<proteinExistence type="predicted"/>
<evidence type="ECO:0000313" key="4">
    <source>
        <dbReference type="Proteomes" id="UP000602198"/>
    </source>
</evidence>
<accession>A0ABS1MIJ5</accession>
<evidence type="ECO:0000256" key="1">
    <source>
        <dbReference type="SAM" id="Phobius"/>
    </source>
</evidence>
<evidence type="ECO:0000313" key="3">
    <source>
        <dbReference type="EMBL" id="MBL1079058.1"/>
    </source>
</evidence>